<dbReference type="EMBL" id="JARIHO010000016">
    <property type="protein sequence ID" value="KAJ7348816.1"/>
    <property type="molecule type" value="Genomic_DNA"/>
</dbReference>
<dbReference type="InterPro" id="IPR002401">
    <property type="entry name" value="Cyt_P450_E_grp-I"/>
</dbReference>
<dbReference type="InterPro" id="IPR001128">
    <property type="entry name" value="Cyt_P450"/>
</dbReference>
<dbReference type="InterPro" id="IPR050121">
    <property type="entry name" value="Cytochrome_P450_monoxygenase"/>
</dbReference>
<sequence length="512" mass="56870">MDYTLTFSALLGVFILFTALRRKSSLRTIPGPISPSWIFGHMLELMDSPMYGENESAWQKMYGTVYRIRGCLGQERLVISDPVALQYIIKSANFHHAQRKDTANIALYGAKSVTSLRGGQEHRRLRAALSVGFTATAVSEYQAVLERIARRASDELEADCGKAINVCPLLASAALSAASELTFGVEELDNDLVGDILNIRPRSWPGQSKFEMLIDGIGARFPIFFRAATLYLRSFNLLRKVQVHATQVGRQILQEKIAAIESGTVDLGHDLFTRLLANTSSSKRKLTDDEITEQTSVFLVAGHETTATTLAFGLLELGRNPEFQQKLREELNSRQGEGVYDSLPLLNAFIKEVLRVYPAAALRERVALKDEIIPLSEGIVTTTGQRITQIPIRKGDLVMLALASYQRLQSLWGDDADSFNPYRWIDGKIHQGEAIGPYANLLSFLGGPHVCPGWRFAILEMQVILAELIRKFSFTLPANEIVRVKLSNTLQPTDSGGQKCVCLYVAQNLEHV</sequence>
<evidence type="ECO:0000256" key="1">
    <source>
        <dbReference type="ARBA" id="ARBA00001971"/>
    </source>
</evidence>
<dbReference type="GO" id="GO:0020037">
    <property type="term" value="F:heme binding"/>
    <property type="evidence" value="ECO:0007669"/>
    <property type="project" value="InterPro"/>
</dbReference>
<keyword evidence="10 13" id="KW-0408">Iron</keyword>
<dbReference type="GO" id="GO:0005506">
    <property type="term" value="F:iron ion binding"/>
    <property type="evidence" value="ECO:0007669"/>
    <property type="project" value="InterPro"/>
</dbReference>
<keyword evidence="6" id="KW-0812">Transmembrane</keyword>
<evidence type="ECO:0000256" key="6">
    <source>
        <dbReference type="ARBA" id="ARBA00022692"/>
    </source>
</evidence>
<proteinExistence type="inferred from homology"/>
<dbReference type="Proteomes" id="UP001218218">
    <property type="component" value="Unassembled WGS sequence"/>
</dbReference>
<accession>A0AAD7A3C4</accession>
<dbReference type="GO" id="GO:0016020">
    <property type="term" value="C:membrane"/>
    <property type="evidence" value="ECO:0007669"/>
    <property type="project" value="UniProtKB-SubCell"/>
</dbReference>
<evidence type="ECO:0000256" key="3">
    <source>
        <dbReference type="ARBA" id="ARBA00004721"/>
    </source>
</evidence>
<evidence type="ECO:0000256" key="9">
    <source>
        <dbReference type="ARBA" id="ARBA00023002"/>
    </source>
</evidence>
<comment type="cofactor">
    <cofactor evidence="1 13">
        <name>heme</name>
        <dbReference type="ChEBI" id="CHEBI:30413"/>
    </cofactor>
</comment>
<gene>
    <name evidence="14" type="ORF">DFH08DRAFT_1079260</name>
</gene>
<feature type="binding site" description="axial binding residue" evidence="13">
    <location>
        <position position="451"/>
    </location>
    <ligand>
        <name>heme</name>
        <dbReference type="ChEBI" id="CHEBI:30413"/>
    </ligand>
    <ligandPart>
        <name>Fe</name>
        <dbReference type="ChEBI" id="CHEBI:18248"/>
    </ligandPart>
</feature>
<comment type="similarity">
    <text evidence="4">Belongs to the cytochrome P450 family.</text>
</comment>
<dbReference type="Gene3D" id="1.10.630.10">
    <property type="entry name" value="Cytochrome P450"/>
    <property type="match status" value="1"/>
</dbReference>
<dbReference type="GO" id="GO:0016705">
    <property type="term" value="F:oxidoreductase activity, acting on paired donors, with incorporation or reduction of molecular oxygen"/>
    <property type="evidence" value="ECO:0007669"/>
    <property type="project" value="InterPro"/>
</dbReference>
<evidence type="ECO:0000256" key="10">
    <source>
        <dbReference type="ARBA" id="ARBA00023004"/>
    </source>
</evidence>
<keyword evidence="12" id="KW-0472">Membrane</keyword>
<evidence type="ECO:0000313" key="15">
    <source>
        <dbReference type="Proteomes" id="UP001218218"/>
    </source>
</evidence>
<keyword evidence="15" id="KW-1185">Reference proteome</keyword>
<name>A0AAD7A3C4_9AGAR</name>
<evidence type="ECO:0000256" key="4">
    <source>
        <dbReference type="ARBA" id="ARBA00010617"/>
    </source>
</evidence>
<protein>
    <submittedName>
        <fullName evidence="14">Cytochrome P450</fullName>
    </submittedName>
</protein>
<dbReference type="PANTHER" id="PTHR24305">
    <property type="entry name" value="CYTOCHROME P450"/>
    <property type="match status" value="1"/>
</dbReference>
<dbReference type="InterPro" id="IPR036396">
    <property type="entry name" value="Cyt_P450_sf"/>
</dbReference>
<dbReference type="PRINTS" id="PR00385">
    <property type="entry name" value="P450"/>
</dbReference>
<evidence type="ECO:0000256" key="12">
    <source>
        <dbReference type="ARBA" id="ARBA00023136"/>
    </source>
</evidence>
<dbReference type="SUPFAM" id="SSF48264">
    <property type="entry name" value="Cytochrome P450"/>
    <property type="match status" value="1"/>
</dbReference>
<keyword evidence="9" id="KW-0560">Oxidoreductase</keyword>
<dbReference type="AlphaFoldDB" id="A0AAD7A3C4"/>
<keyword evidence="7 13" id="KW-0479">Metal-binding</keyword>
<reference evidence="14" key="1">
    <citation type="submission" date="2023-03" db="EMBL/GenBank/DDBJ databases">
        <title>Massive genome expansion in bonnet fungi (Mycena s.s.) driven by repeated elements and novel gene families across ecological guilds.</title>
        <authorList>
            <consortium name="Lawrence Berkeley National Laboratory"/>
            <person name="Harder C.B."/>
            <person name="Miyauchi S."/>
            <person name="Viragh M."/>
            <person name="Kuo A."/>
            <person name="Thoen E."/>
            <person name="Andreopoulos B."/>
            <person name="Lu D."/>
            <person name="Skrede I."/>
            <person name="Drula E."/>
            <person name="Henrissat B."/>
            <person name="Morin E."/>
            <person name="Kohler A."/>
            <person name="Barry K."/>
            <person name="LaButti K."/>
            <person name="Morin E."/>
            <person name="Salamov A."/>
            <person name="Lipzen A."/>
            <person name="Mereny Z."/>
            <person name="Hegedus B."/>
            <person name="Baldrian P."/>
            <person name="Stursova M."/>
            <person name="Weitz H."/>
            <person name="Taylor A."/>
            <person name="Grigoriev I.V."/>
            <person name="Nagy L.G."/>
            <person name="Martin F."/>
            <person name="Kauserud H."/>
        </authorList>
    </citation>
    <scope>NUCLEOTIDE SEQUENCE</scope>
    <source>
        <strain evidence="14">CBHHK002</strain>
    </source>
</reference>
<comment type="subcellular location">
    <subcellularLocation>
        <location evidence="2">Membrane</location>
    </subcellularLocation>
</comment>
<organism evidence="14 15">
    <name type="scientific">Mycena albidolilacea</name>
    <dbReference type="NCBI Taxonomy" id="1033008"/>
    <lineage>
        <taxon>Eukaryota</taxon>
        <taxon>Fungi</taxon>
        <taxon>Dikarya</taxon>
        <taxon>Basidiomycota</taxon>
        <taxon>Agaricomycotina</taxon>
        <taxon>Agaricomycetes</taxon>
        <taxon>Agaricomycetidae</taxon>
        <taxon>Agaricales</taxon>
        <taxon>Marasmiineae</taxon>
        <taxon>Mycenaceae</taxon>
        <taxon>Mycena</taxon>
    </lineage>
</organism>
<evidence type="ECO:0000256" key="7">
    <source>
        <dbReference type="ARBA" id="ARBA00022723"/>
    </source>
</evidence>
<keyword evidence="11" id="KW-0503">Monooxygenase</keyword>
<dbReference type="PANTHER" id="PTHR24305:SF166">
    <property type="entry name" value="CYTOCHROME P450 12A4, MITOCHONDRIAL-RELATED"/>
    <property type="match status" value="1"/>
</dbReference>
<evidence type="ECO:0000256" key="5">
    <source>
        <dbReference type="ARBA" id="ARBA00022617"/>
    </source>
</evidence>
<evidence type="ECO:0000256" key="2">
    <source>
        <dbReference type="ARBA" id="ARBA00004370"/>
    </source>
</evidence>
<dbReference type="GO" id="GO:0004497">
    <property type="term" value="F:monooxygenase activity"/>
    <property type="evidence" value="ECO:0007669"/>
    <property type="project" value="UniProtKB-KW"/>
</dbReference>
<comment type="caution">
    <text evidence="14">The sequence shown here is derived from an EMBL/GenBank/DDBJ whole genome shotgun (WGS) entry which is preliminary data.</text>
</comment>
<dbReference type="PRINTS" id="PR00463">
    <property type="entry name" value="EP450I"/>
</dbReference>
<evidence type="ECO:0000256" key="8">
    <source>
        <dbReference type="ARBA" id="ARBA00022989"/>
    </source>
</evidence>
<evidence type="ECO:0000313" key="14">
    <source>
        <dbReference type="EMBL" id="KAJ7348816.1"/>
    </source>
</evidence>
<evidence type="ECO:0000256" key="13">
    <source>
        <dbReference type="PIRSR" id="PIRSR602401-1"/>
    </source>
</evidence>
<keyword evidence="5 13" id="KW-0349">Heme</keyword>
<dbReference type="Pfam" id="PF00067">
    <property type="entry name" value="p450"/>
    <property type="match status" value="1"/>
</dbReference>
<evidence type="ECO:0000256" key="11">
    <source>
        <dbReference type="ARBA" id="ARBA00023033"/>
    </source>
</evidence>
<keyword evidence="8" id="KW-1133">Transmembrane helix</keyword>
<comment type="pathway">
    <text evidence="3">Secondary metabolite biosynthesis; terpenoid biosynthesis.</text>
</comment>